<dbReference type="CTD" id="64342"/>
<evidence type="ECO:0000313" key="3">
    <source>
        <dbReference type="Proteomes" id="UP000504632"/>
    </source>
</evidence>
<name>A0A6J2VRI2_CHACN</name>
<dbReference type="SMART" id="SM00312">
    <property type="entry name" value="PX"/>
    <property type="match status" value="1"/>
</dbReference>
<dbReference type="Proteomes" id="UP000504632">
    <property type="component" value="Chromosome 1"/>
</dbReference>
<dbReference type="AlphaFoldDB" id="A0A6J2VRI2"/>
<feature type="compositionally biased region" description="Polar residues" evidence="1">
    <location>
        <begin position="334"/>
        <end position="345"/>
    </location>
</feature>
<feature type="region of interest" description="Disordered" evidence="1">
    <location>
        <begin position="171"/>
        <end position="237"/>
    </location>
</feature>
<dbReference type="GeneID" id="115815718"/>
<keyword evidence="3" id="KW-1185">Reference proteome</keyword>
<feature type="compositionally biased region" description="Acidic residues" evidence="1">
    <location>
        <begin position="188"/>
        <end position="197"/>
    </location>
</feature>
<feature type="domain" description="PX" evidence="2">
    <location>
        <begin position="20"/>
        <end position="136"/>
    </location>
</feature>
<gene>
    <name evidence="4" type="primary">hs1bp3</name>
</gene>
<organism evidence="3 4">
    <name type="scientific">Chanos chanos</name>
    <name type="common">Milkfish</name>
    <name type="synonym">Mugil chanos</name>
    <dbReference type="NCBI Taxonomy" id="29144"/>
    <lineage>
        <taxon>Eukaryota</taxon>
        <taxon>Metazoa</taxon>
        <taxon>Chordata</taxon>
        <taxon>Craniata</taxon>
        <taxon>Vertebrata</taxon>
        <taxon>Euteleostomi</taxon>
        <taxon>Actinopterygii</taxon>
        <taxon>Neopterygii</taxon>
        <taxon>Teleostei</taxon>
        <taxon>Ostariophysi</taxon>
        <taxon>Gonorynchiformes</taxon>
        <taxon>Chanidae</taxon>
        <taxon>Chanos</taxon>
    </lineage>
</organism>
<dbReference type="GO" id="GO:0035091">
    <property type="term" value="F:phosphatidylinositol binding"/>
    <property type="evidence" value="ECO:0007669"/>
    <property type="project" value="InterPro"/>
</dbReference>
<reference evidence="4" key="1">
    <citation type="submission" date="2025-08" db="UniProtKB">
        <authorList>
            <consortium name="RefSeq"/>
        </authorList>
    </citation>
    <scope>IDENTIFICATION</scope>
</reference>
<dbReference type="InterPro" id="IPR039701">
    <property type="entry name" value="HS1BP3"/>
</dbReference>
<evidence type="ECO:0000259" key="2">
    <source>
        <dbReference type="SMART" id="SM00312"/>
    </source>
</evidence>
<evidence type="ECO:0000256" key="1">
    <source>
        <dbReference type="SAM" id="MobiDB-lite"/>
    </source>
</evidence>
<dbReference type="PANTHER" id="PTHR14431">
    <property type="entry name" value="HCLS1-BINDING PROTEIN 3"/>
    <property type="match status" value="1"/>
</dbReference>
<dbReference type="Gene3D" id="3.30.1520.10">
    <property type="entry name" value="Phox-like domain"/>
    <property type="match status" value="1"/>
</dbReference>
<accession>A0A6J2VRI2</accession>
<protein>
    <submittedName>
        <fullName evidence="4">HCLS1-binding protein 3</fullName>
    </submittedName>
</protein>
<dbReference type="RefSeq" id="XP_030634573.1">
    <property type="nucleotide sequence ID" value="XM_030778713.1"/>
</dbReference>
<feature type="region of interest" description="Disordered" evidence="1">
    <location>
        <begin position="304"/>
        <end position="356"/>
    </location>
</feature>
<dbReference type="InterPro" id="IPR037901">
    <property type="entry name" value="HS1BP3_PX"/>
</dbReference>
<dbReference type="Pfam" id="PF00787">
    <property type="entry name" value="PX"/>
    <property type="match status" value="1"/>
</dbReference>
<dbReference type="FunCoup" id="A0A6J2VRI2">
    <property type="interactions" value="529"/>
</dbReference>
<dbReference type="CDD" id="cd06868">
    <property type="entry name" value="PX_HS1BP3"/>
    <property type="match status" value="1"/>
</dbReference>
<dbReference type="InterPro" id="IPR036871">
    <property type="entry name" value="PX_dom_sf"/>
</dbReference>
<dbReference type="PANTHER" id="PTHR14431:SF1">
    <property type="entry name" value="HCLS1-BINDING PROTEIN 3"/>
    <property type="match status" value="1"/>
</dbReference>
<dbReference type="InterPro" id="IPR001683">
    <property type="entry name" value="PX_dom"/>
</dbReference>
<dbReference type="SUPFAM" id="SSF64268">
    <property type="entry name" value="PX domain"/>
    <property type="match status" value="1"/>
</dbReference>
<proteinExistence type="predicted"/>
<dbReference type="OrthoDB" id="10254720at2759"/>
<evidence type="ECO:0000313" key="4">
    <source>
        <dbReference type="RefSeq" id="XP_030634573.1"/>
    </source>
</evidence>
<dbReference type="InParanoid" id="A0A6J2VRI2"/>
<sequence length="381" mass="42069">MPDGLITSRPLQNEATGIDLQVPLYQEIRGSMMTGHVEYQIVVVTRLAAFKSPKHKPGDVVQLVVSKKYSEIDEFYYSLMAQYPSIHMPAMPRKALFVGESDLRERRAAFDELVKFISRHPTLATCPELLEFLGAKSTLSDFKSTNTPEKGEDEEDEDLDFFQKDNAPAVRPTQSKYVKTVKPPPLPPDDEEEEEFLDPLGNVRSKKPKKPKPVQPSAKPAPKPTLSLFDEEDNADDELFQPAAKAGLKLFEDPDLGGVVKAGDSLLLPNAYEKNLKPTDSGLDEDVEELFRVEEDLDKLLTVSKSDKLKPAPAAKPKPKPKPTLKPKPAIPQKPSSLAQSSGTSAGEAAQPGSAKTMDQMDILKYIQQNEAAATEDLDLF</sequence>